<dbReference type="Gene3D" id="1.10.8.10">
    <property type="entry name" value="DNA helicase RuvA subunit, C-terminal domain"/>
    <property type="match status" value="1"/>
</dbReference>
<feature type="compositionally biased region" description="Polar residues" evidence="1">
    <location>
        <begin position="382"/>
        <end position="393"/>
    </location>
</feature>
<dbReference type="OrthoDB" id="9942608at2759"/>
<evidence type="ECO:0000313" key="4">
    <source>
        <dbReference type="Proteomes" id="UP000186303"/>
    </source>
</evidence>
<feature type="compositionally biased region" description="Polar residues" evidence="1">
    <location>
        <begin position="400"/>
        <end position="411"/>
    </location>
</feature>
<feature type="compositionally biased region" description="Basic and acidic residues" evidence="1">
    <location>
        <begin position="426"/>
        <end position="444"/>
    </location>
</feature>
<feature type="region of interest" description="Disordered" evidence="1">
    <location>
        <begin position="1"/>
        <end position="104"/>
    </location>
</feature>
<dbReference type="Pfam" id="PF02845">
    <property type="entry name" value="CUE"/>
    <property type="match status" value="1"/>
</dbReference>
<feature type="compositionally biased region" description="Basic and acidic residues" evidence="1">
    <location>
        <begin position="1"/>
        <end position="25"/>
    </location>
</feature>
<reference evidence="4" key="1">
    <citation type="journal article" date="2017" name="Nucleic Acids Res.">
        <title>Proteogenomics produces comprehensive and highly accurate protein-coding gene annotation in a complete genome assembly of Malassezia sympodialis.</title>
        <authorList>
            <person name="Zhu Y."/>
            <person name="Engstroem P.G."/>
            <person name="Tellgren-Roth C."/>
            <person name="Baudo C.D."/>
            <person name="Kennell J.C."/>
            <person name="Sun S."/>
            <person name="Billmyre R.B."/>
            <person name="Schroeder M.S."/>
            <person name="Andersson A."/>
            <person name="Holm T."/>
            <person name="Sigurgeirsson B."/>
            <person name="Wu G."/>
            <person name="Sankaranarayanan S.R."/>
            <person name="Siddharthan R."/>
            <person name="Sanyal K."/>
            <person name="Lundeberg J."/>
            <person name="Nystedt B."/>
            <person name="Boekhout T."/>
            <person name="Dawson T.L. Jr."/>
            <person name="Heitman J."/>
            <person name="Scheynius A."/>
            <person name="Lehtioe J."/>
        </authorList>
    </citation>
    <scope>NUCLEOTIDE SEQUENCE [LARGE SCALE GENOMIC DNA]</scope>
    <source>
        <strain evidence="4">ATCC 42132</strain>
    </source>
</reference>
<feature type="compositionally biased region" description="Acidic residues" evidence="1">
    <location>
        <begin position="481"/>
        <end position="495"/>
    </location>
</feature>
<feature type="compositionally biased region" description="Basic and acidic residues" evidence="1">
    <location>
        <begin position="49"/>
        <end position="73"/>
    </location>
</feature>
<dbReference type="SMART" id="SM00546">
    <property type="entry name" value="CUE"/>
    <property type="match status" value="1"/>
</dbReference>
<accession>A0A1M8A9U5</accession>
<evidence type="ECO:0000259" key="2">
    <source>
        <dbReference type="PROSITE" id="PS51140"/>
    </source>
</evidence>
<feature type="compositionally biased region" description="Polar residues" evidence="1">
    <location>
        <begin position="446"/>
        <end position="467"/>
    </location>
</feature>
<feature type="compositionally biased region" description="Low complexity" evidence="1">
    <location>
        <begin position="87"/>
        <end position="103"/>
    </location>
</feature>
<dbReference type="OMA" id="LQMSDPN"/>
<gene>
    <name evidence="3" type="ORF">MSYG_3472</name>
</gene>
<organism evidence="3 4">
    <name type="scientific">Malassezia sympodialis (strain ATCC 42132)</name>
    <name type="common">Atopic eczema-associated yeast</name>
    <dbReference type="NCBI Taxonomy" id="1230383"/>
    <lineage>
        <taxon>Eukaryota</taxon>
        <taxon>Fungi</taxon>
        <taxon>Dikarya</taxon>
        <taxon>Basidiomycota</taxon>
        <taxon>Ustilaginomycotina</taxon>
        <taxon>Malasseziomycetes</taxon>
        <taxon>Malasseziales</taxon>
        <taxon>Malasseziaceae</taxon>
        <taxon>Malassezia</taxon>
    </lineage>
</organism>
<dbReference type="InterPro" id="IPR009060">
    <property type="entry name" value="UBA-like_sf"/>
</dbReference>
<feature type="region of interest" description="Disordered" evidence="1">
    <location>
        <begin position="279"/>
        <end position="338"/>
    </location>
</feature>
<dbReference type="VEuPathDB" id="FungiDB:MSYG_3472"/>
<dbReference type="AlphaFoldDB" id="A0A1M8A9U5"/>
<feature type="compositionally biased region" description="Polar residues" evidence="1">
    <location>
        <begin position="297"/>
        <end position="322"/>
    </location>
</feature>
<proteinExistence type="predicted"/>
<evidence type="ECO:0000313" key="3">
    <source>
        <dbReference type="EMBL" id="SHO79123.1"/>
    </source>
</evidence>
<dbReference type="PROSITE" id="PS51140">
    <property type="entry name" value="CUE"/>
    <property type="match status" value="1"/>
</dbReference>
<dbReference type="InterPro" id="IPR003892">
    <property type="entry name" value="CUE"/>
</dbReference>
<dbReference type="SUPFAM" id="SSF46934">
    <property type="entry name" value="UBA-like"/>
    <property type="match status" value="1"/>
</dbReference>
<dbReference type="Proteomes" id="UP000186303">
    <property type="component" value="Chromosome 5"/>
</dbReference>
<sequence length="495" mass="54700">MDKCDTEKADQSKQNAKEDLTHAETNEDEANESPQAEVENDAGADVSESNEKNSDATEKTPSEPNKTQDHEKGLQAQNDATQNNGAEQSESSATSSQPLTSASHDLVPDDAQVEQLQSMFPAFHKVTVSDILKARRNNMESAIQFLLELNHPSSEPRNFESNTMTDAQIAQLLQERERYRAYVMQLKANNNGPGMTQREPAQLLYSPRVRQQHGRPTATPHTPAGPPPPLPSRPPELSVWPTSEEARQWKEDFNRFTGVGLAKVGTTLSNWRQKAETALRQHDGQNRMNSPGFFRQRSPTSHSSNLFQQDTHVRPTGNTWTSGPIYRTAPMYDNDPKPLADEELESLVVNSTDLHARASQDTLAASSTPPRLPAKDRPSPEKLSTPTRNTKSTVPAWGQRYSSKSQVTATEAKTHVHGSKSMASSRQEEDKDRSAEPEGSHVEHTALNNETSTSDTPSQGPSNNTNESIKKGADGEKNSEPDDDDFVENPFDDDD</sequence>
<name>A0A1M8A9U5_MALS4</name>
<protein>
    <recommendedName>
        <fullName evidence="2">CUE domain-containing protein</fullName>
    </recommendedName>
</protein>
<feature type="compositionally biased region" description="Polar residues" evidence="1">
    <location>
        <begin position="359"/>
        <end position="369"/>
    </location>
</feature>
<evidence type="ECO:0000256" key="1">
    <source>
        <dbReference type="SAM" id="MobiDB-lite"/>
    </source>
</evidence>
<feature type="region of interest" description="Disordered" evidence="1">
    <location>
        <begin position="359"/>
        <end position="495"/>
    </location>
</feature>
<feature type="compositionally biased region" description="Pro residues" evidence="1">
    <location>
        <begin position="223"/>
        <end position="234"/>
    </location>
</feature>
<feature type="domain" description="CUE" evidence="2">
    <location>
        <begin position="108"/>
        <end position="151"/>
    </location>
</feature>
<feature type="compositionally biased region" description="Basic and acidic residues" evidence="1">
    <location>
        <begin position="468"/>
        <end position="480"/>
    </location>
</feature>
<dbReference type="STRING" id="1230383.A0A1M8A9U5"/>
<dbReference type="GO" id="GO:0043130">
    <property type="term" value="F:ubiquitin binding"/>
    <property type="evidence" value="ECO:0007669"/>
    <property type="project" value="InterPro"/>
</dbReference>
<dbReference type="EMBL" id="LT671825">
    <property type="protein sequence ID" value="SHO79123.1"/>
    <property type="molecule type" value="Genomic_DNA"/>
</dbReference>
<dbReference type="CDD" id="cd14279">
    <property type="entry name" value="CUE"/>
    <property type="match status" value="1"/>
</dbReference>
<feature type="compositionally biased region" description="Polar residues" evidence="1">
    <location>
        <begin position="75"/>
        <end position="86"/>
    </location>
</feature>
<feature type="region of interest" description="Disordered" evidence="1">
    <location>
        <begin position="209"/>
        <end position="244"/>
    </location>
</feature>
<keyword evidence="4" id="KW-1185">Reference proteome</keyword>